<accession>A0A381SND5</accession>
<keyword evidence="6 8" id="KW-1133">Transmembrane helix</keyword>
<evidence type="ECO:0000256" key="6">
    <source>
        <dbReference type="ARBA" id="ARBA00022989"/>
    </source>
</evidence>
<gene>
    <name evidence="9" type="ORF">METZ01_LOCUS58384</name>
</gene>
<keyword evidence="3" id="KW-1003">Cell membrane</keyword>
<feature type="transmembrane region" description="Helical" evidence="8">
    <location>
        <begin position="56"/>
        <end position="77"/>
    </location>
</feature>
<evidence type="ECO:0000256" key="8">
    <source>
        <dbReference type="SAM" id="Phobius"/>
    </source>
</evidence>
<feature type="transmembrane region" description="Helical" evidence="8">
    <location>
        <begin position="374"/>
        <end position="399"/>
    </location>
</feature>
<evidence type="ECO:0000256" key="4">
    <source>
        <dbReference type="ARBA" id="ARBA00022519"/>
    </source>
</evidence>
<organism evidence="9">
    <name type="scientific">marine metagenome</name>
    <dbReference type="NCBI Taxonomy" id="408172"/>
    <lineage>
        <taxon>unclassified sequences</taxon>
        <taxon>metagenomes</taxon>
        <taxon>ecological metagenomes</taxon>
    </lineage>
</organism>
<evidence type="ECO:0000256" key="2">
    <source>
        <dbReference type="ARBA" id="ARBA00022448"/>
    </source>
</evidence>
<feature type="transmembrane region" description="Helical" evidence="8">
    <location>
        <begin position="31"/>
        <end position="50"/>
    </location>
</feature>
<name>A0A381SND5_9ZZZZ</name>
<feature type="transmembrane region" description="Helical" evidence="8">
    <location>
        <begin position="349"/>
        <end position="368"/>
    </location>
</feature>
<evidence type="ECO:0000256" key="3">
    <source>
        <dbReference type="ARBA" id="ARBA00022475"/>
    </source>
</evidence>
<evidence type="ECO:0000313" key="9">
    <source>
        <dbReference type="EMBL" id="SVA05530.1"/>
    </source>
</evidence>
<sequence>MSISSNTAAIDFTPPQSSLAQRPVGNINQRVVAIAIILFAIGSVYLTNTVHWRQAVLFLVGGVFGVILYHAAFGFTSSWRVLISDRRGAGVRAQMLMLGVACLLFFPVLESGTPLFTETVRGNVNPIGVSVVVGAFLFGLGMQLGGACGSGTLFHVGGGNTRLFVTLFFFIVGSAIGAAHAPWWQALPRFEPISLVETFGAWSALGFNFAVFGVIAFGTVVLERRRHGQLVTDPASSQEGWSRFLRGPWPFVAGAVGLAVANFATLAFSGRPWGITSGFALWGSKTAAMIGFDPASWVYWSSPARAASLTSSVMQDTTSVMDFGLLLGALLASGFAGRFKPVWTTSRRSLIAAIGGGLLLGYGARLAYGCNIGAYFSGVASGSVHGWLWLVAAFAGTILGTRLRPVFGMLVERTKTSRQS</sequence>
<keyword evidence="2" id="KW-0813">Transport</keyword>
<dbReference type="GO" id="GO:0005886">
    <property type="term" value="C:plasma membrane"/>
    <property type="evidence" value="ECO:0007669"/>
    <property type="project" value="UniProtKB-SubCell"/>
</dbReference>
<comment type="subcellular location">
    <subcellularLocation>
        <location evidence="1">Cell inner membrane</location>
        <topology evidence="1">Multi-pass membrane protein</topology>
    </subcellularLocation>
</comment>
<feature type="transmembrane region" description="Helical" evidence="8">
    <location>
        <begin position="319"/>
        <end position="337"/>
    </location>
</feature>
<dbReference type="PANTHER" id="PTHR30574:SF1">
    <property type="entry name" value="SULPHUR TRANSPORT DOMAIN-CONTAINING PROTEIN"/>
    <property type="match status" value="1"/>
</dbReference>
<proteinExistence type="predicted"/>
<keyword evidence="5 8" id="KW-0812">Transmembrane</keyword>
<evidence type="ECO:0000256" key="7">
    <source>
        <dbReference type="ARBA" id="ARBA00023136"/>
    </source>
</evidence>
<feature type="transmembrane region" description="Helical" evidence="8">
    <location>
        <begin position="163"/>
        <end position="181"/>
    </location>
</feature>
<keyword evidence="4" id="KW-0997">Cell inner membrane</keyword>
<feature type="transmembrane region" description="Helical" evidence="8">
    <location>
        <begin position="129"/>
        <end position="156"/>
    </location>
</feature>
<feature type="transmembrane region" description="Helical" evidence="8">
    <location>
        <begin position="89"/>
        <end position="109"/>
    </location>
</feature>
<reference evidence="9" key="1">
    <citation type="submission" date="2018-05" db="EMBL/GenBank/DDBJ databases">
        <authorList>
            <person name="Lanie J.A."/>
            <person name="Ng W.-L."/>
            <person name="Kazmierczak K.M."/>
            <person name="Andrzejewski T.M."/>
            <person name="Davidsen T.M."/>
            <person name="Wayne K.J."/>
            <person name="Tettelin H."/>
            <person name="Glass J.I."/>
            <person name="Rusch D."/>
            <person name="Podicherti R."/>
            <person name="Tsui H.-C.T."/>
            <person name="Winkler M.E."/>
        </authorList>
    </citation>
    <scope>NUCLEOTIDE SEQUENCE</scope>
</reference>
<feature type="transmembrane region" description="Helical" evidence="8">
    <location>
        <begin position="201"/>
        <end position="222"/>
    </location>
</feature>
<dbReference type="PANTHER" id="PTHR30574">
    <property type="entry name" value="INNER MEMBRANE PROTEIN YEDE"/>
    <property type="match status" value="1"/>
</dbReference>
<dbReference type="Pfam" id="PF04143">
    <property type="entry name" value="Sulf_transp"/>
    <property type="match status" value="1"/>
</dbReference>
<dbReference type="AlphaFoldDB" id="A0A381SND5"/>
<evidence type="ECO:0000256" key="1">
    <source>
        <dbReference type="ARBA" id="ARBA00004429"/>
    </source>
</evidence>
<dbReference type="EMBL" id="UINC01003349">
    <property type="protein sequence ID" value="SVA05530.1"/>
    <property type="molecule type" value="Genomic_DNA"/>
</dbReference>
<keyword evidence="7 8" id="KW-0472">Membrane</keyword>
<feature type="transmembrane region" description="Helical" evidence="8">
    <location>
        <begin position="249"/>
        <end position="268"/>
    </location>
</feature>
<protein>
    <submittedName>
        <fullName evidence="9">Uncharacterized protein</fullName>
    </submittedName>
</protein>
<dbReference type="InterPro" id="IPR007272">
    <property type="entry name" value="Sulf_transp_TsuA/YedE"/>
</dbReference>
<evidence type="ECO:0000256" key="5">
    <source>
        <dbReference type="ARBA" id="ARBA00022692"/>
    </source>
</evidence>